<name>A0A813T7F2_9BILA</name>
<evidence type="ECO:0000259" key="7">
    <source>
        <dbReference type="PROSITE" id="PS50245"/>
    </source>
</evidence>
<keyword evidence="2" id="KW-0963">Cytoplasm</keyword>
<evidence type="ECO:0000313" key="10">
    <source>
        <dbReference type="Proteomes" id="UP000663829"/>
    </source>
</evidence>
<keyword evidence="10" id="KW-1185">Reference proteome</keyword>
<dbReference type="Proteomes" id="UP000663829">
    <property type="component" value="Unassembled WGS sequence"/>
</dbReference>
<dbReference type="EMBL" id="CAJOBC010000493">
    <property type="protein sequence ID" value="CAF3592959.1"/>
    <property type="molecule type" value="Genomic_DNA"/>
</dbReference>
<evidence type="ECO:0000256" key="5">
    <source>
        <dbReference type="ARBA" id="ARBA00023054"/>
    </source>
</evidence>
<sequence>MQHPPSSSSPLCCLKCQSLKSSSKNIDHLSSCDICWSYLLNNSNINNLNISHIFTLLRTWNDNIKQYFGNLILLALEKGANVNDYDLLSGMNLLMFACKFGASKLQNEYKAARIVDILIEKGANISAVCLWCNMNCLHIISFFDCPVVCQQLLQYPETQSIINSPCPIFHNGSALHIACLFLSVKIVKMLLMAEADKTKLDDVNRTPFDCIPNDNSLTNINDKSLASKIRRILLNYENVELCQLDNHHSFISQDQCLTSPSPSPPVNVTTTLTNNFNIGDRVSIRNGRDTMDVGIIRYFGSVQFGSGLWYGIELSQPNGKHDGSVGGVRYFGCDPNKGTFVHQSSLRKVDNQLISSSMSISPVRERRFRPINFPTVDTLNVRSKVDSGLRRQTSDEKEEFQVNDRIRLTKNRTGTIRYIGETSLGPGTWYGIELDQANGLHDGCLFDDVRYFTCRPNHAIIRYIGSTSFADGVWIGIEYCFEAIGKNNGSVNGKTYFSCKPNYGLFIMTSSEIERENFSKETTNIVNKTFSSIKFNLRSGTQIQQPFYSKIHTVDTRYNLFDQFDSIIQNIKDIHVECGEIIEFAKNNLLLLENIIWLIKSQTSDIQKALITQLLQFCCCHTNSEIRFMTENLLKYLHDDITIWPLSMKFIFGALHSAGVNGEKLYDLLNIVQLTNFDTDLLLKNCLIPTTSKASINDILLTIKRVYRIILAVSYFTTEKGNRLSDDENLTLFVIGHYLMLDKRFIDINIIEYGRRLMANSLLYLTPAYWAEKRNLIISCMLGSTNHMCLIESLLKTTDRTIWLRSQIAFLQLKHLVKLESNDKRNEITILENIIENKLNLKLFDKEIDFIDAIRLISEIVDSYPFEQKMTFLCELHEKLVPYTAKTLEKMMEDQHHLLIFDYCKMWETMLNPVLTKDDYFLLVDKRDNTTTSVLDNNQNFTSS</sequence>
<dbReference type="InterPro" id="IPR000938">
    <property type="entry name" value="CAP-Gly_domain"/>
</dbReference>
<evidence type="ECO:0000256" key="1">
    <source>
        <dbReference type="ARBA" id="ARBA00004186"/>
    </source>
</evidence>
<evidence type="ECO:0000256" key="6">
    <source>
        <dbReference type="ARBA" id="ARBA00023212"/>
    </source>
</evidence>
<keyword evidence="3" id="KW-0493">Microtubule</keyword>
<keyword evidence="6" id="KW-0206">Cytoskeleton</keyword>
<dbReference type="PANTHER" id="PTHR18916:SF6">
    <property type="entry name" value="DYNACTIN SUBUNIT 1"/>
    <property type="match status" value="1"/>
</dbReference>
<dbReference type="Pfam" id="PF01302">
    <property type="entry name" value="CAP_GLY"/>
    <property type="match status" value="2"/>
</dbReference>
<gene>
    <name evidence="8" type="ORF">GPM918_LOCUS3850</name>
    <name evidence="9" type="ORF">SRO942_LOCUS3850</name>
</gene>
<dbReference type="Gene3D" id="2.30.30.190">
    <property type="entry name" value="CAP Gly-rich-like domain"/>
    <property type="match status" value="3"/>
</dbReference>
<dbReference type="PROSITE" id="PS50245">
    <property type="entry name" value="CAP_GLY_2"/>
    <property type="match status" value="3"/>
</dbReference>
<dbReference type="SUPFAM" id="SSF48403">
    <property type="entry name" value="Ankyrin repeat"/>
    <property type="match status" value="1"/>
</dbReference>
<evidence type="ECO:0000256" key="2">
    <source>
        <dbReference type="ARBA" id="ARBA00022490"/>
    </source>
</evidence>
<dbReference type="SMART" id="SM01052">
    <property type="entry name" value="CAP_GLY"/>
    <property type="match status" value="3"/>
</dbReference>
<feature type="domain" description="CAP-Gly" evidence="7">
    <location>
        <begin position="300"/>
        <end position="342"/>
    </location>
</feature>
<dbReference type="OrthoDB" id="5412539at2759"/>
<feature type="domain" description="CAP-Gly" evidence="7">
    <location>
        <begin position="465"/>
        <end position="508"/>
    </location>
</feature>
<evidence type="ECO:0000256" key="3">
    <source>
        <dbReference type="ARBA" id="ARBA00022701"/>
    </source>
</evidence>
<dbReference type="EMBL" id="CAJNOQ010000493">
    <property type="protein sequence ID" value="CAF0807431.1"/>
    <property type="molecule type" value="Genomic_DNA"/>
</dbReference>
<evidence type="ECO:0000313" key="9">
    <source>
        <dbReference type="EMBL" id="CAF3592959.1"/>
    </source>
</evidence>
<dbReference type="PROSITE" id="PS00845">
    <property type="entry name" value="CAP_GLY_1"/>
    <property type="match status" value="2"/>
</dbReference>
<dbReference type="InterPro" id="IPR036770">
    <property type="entry name" value="Ankyrin_rpt-contain_sf"/>
</dbReference>
<protein>
    <recommendedName>
        <fullName evidence="7">CAP-Gly domain-containing protein</fullName>
    </recommendedName>
</protein>
<evidence type="ECO:0000256" key="4">
    <source>
        <dbReference type="ARBA" id="ARBA00023017"/>
    </source>
</evidence>
<proteinExistence type="predicted"/>
<keyword evidence="5" id="KW-0175">Coiled coil</keyword>
<evidence type="ECO:0000313" key="8">
    <source>
        <dbReference type="EMBL" id="CAF0807431.1"/>
    </source>
</evidence>
<dbReference type="PANTHER" id="PTHR18916">
    <property type="entry name" value="DYNACTIN 1-RELATED MICROTUBULE-BINDING"/>
    <property type="match status" value="1"/>
</dbReference>
<dbReference type="InterPro" id="IPR002110">
    <property type="entry name" value="Ankyrin_rpt"/>
</dbReference>
<dbReference type="Gene3D" id="1.25.40.20">
    <property type="entry name" value="Ankyrin repeat-containing domain"/>
    <property type="match status" value="1"/>
</dbReference>
<comment type="caution">
    <text evidence="8">The sequence shown here is derived from an EMBL/GenBank/DDBJ whole genome shotgun (WGS) entry which is preliminary data.</text>
</comment>
<dbReference type="AlphaFoldDB" id="A0A813T7F2"/>
<dbReference type="SMART" id="SM00248">
    <property type="entry name" value="ANK"/>
    <property type="match status" value="3"/>
</dbReference>
<organism evidence="8 10">
    <name type="scientific">Didymodactylos carnosus</name>
    <dbReference type="NCBI Taxonomy" id="1234261"/>
    <lineage>
        <taxon>Eukaryota</taxon>
        <taxon>Metazoa</taxon>
        <taxon>Spiralia</taxon>
        <taxon>Gnathifera</taxon>
        <taxon>Rotifera</taxon>
        <taxon>Eurotatoria</taxon>
        <taxon>Bdelloidea</taxon>
        <taxon>Philodinida</taxon>
        <taxon>Philodinidae</taxon>
        <taxon>Didymodactylos</taxon>
    </lineage>
</organism>
<comment type="subcellular location">
    <subcellularLocation>
        <location evidence="1">Cytoplasm</location>
        <location evidence="1">Cytoskeleton</location>
        <location evidence="1">Spindle</location>
    </subcellularLocation>
</comment>
<dbReference type="SUPFAM" id="SSF74924">
    <property type="entry name" value="Cap-Gly domain"/>
    <property type="match status" value="3"/>
</dbReference>
<keyword evidence="4" id="KW-0243">Dynein</keyword>
<dbReference type="Proteomes" id="UP000681722">
    <property type="component" value="Unassembled WGS sequence"/>
</dbReference>
<dbReference type="InterPro" id="IPR036859">
    <property type="entry name" value="CAP-Gly_dom_sf"/>
</dbReference>
<accession>A0A813T7F2</accession>
<reference evidence="8" key="1">
    <citation type="submission" date="2021-02" db="EMBL/GenBank/DDBJ databases">
        <authorList>
            <person name="Nowell W R."/>
        </authorList>
    </citation>
    <scope>NUCLEOTIDE SEQUENCE</scope>
</reference>
<feature type="domain" description="CAP-Gly" evidence="7">
    <location>
        <begin position="420"/>
        <end position="463"/>
    </location>
</feature>